<dbReference type="AlphaFoldDB" id="A0A263D3T8"/>
<dbReference type="CDD" id="cd02440">
    <property type="entry name" value="AdoMet_MTases"/>
    <property type="match status" value="1"/>
</dbReference>
<evidence type="ECO:0000313" key="9">
    <source>
        <dbReference type="Proteomes" id="UP000242444"/>
    </source>
</evidence>
<gene>
    <name evidence="7" type="primary">trmB</name>
    <name evidence="8" type="ORF">CFN78_14115</name>
</gene>
<dbReference type="InterPro" id="IPR003358">
    <property type="entry name" value="tRNA_(Gua-N-7)_MeTrfase_Trmb"/>
</dbReference>
<dbReference type="HAMAP" id="MF_01057">
    <property type="entry name" value="tRNA_methyltr_TrmB"/>
    <property type="match status" value="1"/>
</dbReference>
<feature type="binding site" evidence="7">
    <location>
        <position position="106"/>
    </location>
    <ligand>
        <name>S-adenosyl-L-methionine</name>
        <dbReference type="ChEBI" id="CHEBI:59789"/>
    </ligand>
</feature>
<feature type="binding site" evidence="7">
    <location>
        <position position="156"/>
    </location>
    <ligand>
        <name>S-adenosyl-L-methionine</name>
        <dbReference type="ChEBI" id="CHEBI:59789"/>
    </ligand>
</feature>
<comment type="function">
    <text evidence="2 7">Catalyzes the formation of N(7)-methylguanine at position 46 (m7G46) in tRNA.</text>
</comment>
<dbReference type="Proteomes" id="UP000242444">
    <property type="component" value="Unassembled WGS sequence"/>
</dbReference>
<comment type="pathway">
    <text evidence="7">tRNA modification; N(7)-methylguanine-tRNA biosynthesis.</text>
</comment>
<evidence type="ECO:0000256" key="2">
    <source>
        <dbReference type="ARBA" id="ARBA00003015"/>
    </source>
</evidence>
<keyword evidence="5 7" id="KW-0949">S-adenosyl-L-methionine</keyword>
<keyword evidence="9" id="KW-1185">Reference proteome</keyword>
<dbReference type="EC" id="2.1.1.33" evidence="7"/>
<accession>A0A263D3T8</accession>
<keyword evidence="6 7" id="KW-0819">tRNA processing</keyword>
<dbReference type="NCBIfam" id="TIGR00091">
    <property type="entry name" value="tRNA (guanosine(46)-N7)-methyltransferase TrmB"/>
    <property type="match status" value="1"/>
</dbReference>
<sequence length="253" mass="28446">MERQRGAGDLRLVDVPVGESEGQPRLRSVVSYVQRGGRMTVAQQRAWDERWPELGRAVAALEPGPLDFDAWFGRTAPVTLEIGSGMGETTSQLAAAEPERNYVAVEVYEAGLGQLMLRADRLDVTNLRLLHGDAVILLNAHVEPESLAGVRIYFPDPWPKKRHHKRRLVQPEFVALVASRLKPGGTVHMATDWEHYAEQMLAVCSAEPLLRNRFADEPGGWAPRPDWRPVTKFENRARDEGRISRDLVFERIG</sequence>
<dbReference type="GO" id="GO:0008176">
    <property type="term" value="F:tRNA (guanine(46)-N7)-methyltransferase activity"/>
    <property type="evidence" value="ECO:0007669"/>
    <property type="project" value="UniProtKB-UniRule"/>
</dbReference>
<dbReference type="PANTHER" id="PTHR23417">
    <property type="entry name" value="3-DEOXY-D-MANNO-OCTULOSONIC-ACID TRANSFERASE/TRNA GUANINE-N 7 - -METHYLTRANSFERASE"/>
    <property type="match status" value="1"/>
</dbReference>
<dbReference type="PROSITE" id="PS51625">
    <property type="entry name" value="SAM_MT_TRMB"/>
    <property type="match status" value="1"/>
</dbReference>
<evidence type="ECO:0000256" key="5">
    <source>
        <dbReference type="ARBA" id="ARBA00022691"/>
    </source>
</evidence>
<evidence type="ECO:0000256" key="3">
    <source>
        <dbReference type="ARBA" id="ARBA00022603"/>
    </source>
</evidence>
<feature type="binding site" evidence="7">
    <location>
        <position position="133"/>
    </location>
    <ligand>
        <name>S-adenosyl-L-methionine</name>
        <dbReference type="ChEBI" id="CHEBI:59789"/>
    </ligand>
</feature>
<keyword evidence="3 7" id="KW-0489">Methyltransferase</keyword>
<evidence type="ECO:0000313" key="8">
    <source>
        <dbReference type="EMBL" id="OZM72748.1"/>
    </source>
</evidence>
<dbReference type="GO" id="GO:0043527">
    <property type="term" value="C:tRNA methyltransferase complex"/>
    <property type="evidence" value="ECO:0007669"/>
    <property type="project" value="TreeGrafter"/>
</dbReference>
<feature type="binding site" evidence="7">
    <location>
        <position position="81"/>
    </location>
    <ligand>
        <name>S-adenosyl-L-methionine</name>
        <dbReference type="ChEBI" id="CHEBI:59789"/>
    </ligand>
</feature>
<evidence type="ECO:0000256" key="4">
    <source>
        <dbReference type="ARBA" id="ARBA00022679"/>
    </source>
</evidence>
<dbReference type="Pfam" id="PF02390">
    <property type="entry name" value="Methyltransf_4"/>
    <property type="match status" value="1"/>
</dbReference>
<evidence type="ECO:0000256" key="6">
    <source>
        <dbReference type="ARBA" id="ARBA00022694"/>
    </source>
</evidence>
<comment type="catalytic activity">
    <reaction evidence="1 7">
        <text>guanosine(46) in tRNA + S-adenosyl-L-methionine = N(7)-methylguanosine(46) in tRNA + S-adenosyl-L-homocysteine</text>
        <dbReference type="Rhea" id="RHEA:42708"/>
        <dbReference type="Rhea" id="RHEA-COMP:10188"/>
        <dbReference type="Rhea" id="RHEA-COMP:10189"/>
        <dbReference type="ChEBI" id="CHEBI:57856"/>
        <dbReference type="ChEBI" id="CHEBI:59789"/>
        <dbReference type="ChEBI" id="CHEBI:74269"/>
        <dbReference type="ChEBI" id="CHEBI:74480"/>
        <dbReference type="EC" id="2.1.1.33"/>
    </reaction>
</comment>
<dbReference type="OrthoDB" id="9802090at2"/>
<feature type="binding site" evidence="7">
    <location>
        <position position="192"/>
    </location>
    <ligand>
        <name>substrate</name>
    </ligand>
</feature>
<dbReference type="FunCoup" id="A0A263D3T8">
    <property type="interactions" value="117"/>
</dbReference>
<comment type="caution">
    <text evidence="8">The sequence shown here is derived from an EMBL/GenBank/DDBJ whole genome shotgun (WGS) entry which is preliminary data.</text>
</comment>
<comment type="similarity">
    <text evidence="7">Belongs to the class I-like SAM-binding methyltransferase superfamily. TrmB family.</text>
</comment>
<reference evidence="8 9" key="1">
    <citation type="submission" date="2017-07" db="EMBL/GenBank/DDBJ databases">
        <title>Amycolatopsis antarcticus sp. nov., isolated from the surface of an Antarcticus brown macroalga.</title>
        <authorList>
            <person name="Wang J."/>
            <person name="Leiva S."/>
            <person name="Huang J."/>
            <person name="Huang Y."/>
        </authorList>
    </citation>
    <scope>NUCLEOTIDE SEQUENCE [LARGE SCALE GENOMIC DNA]</scope>
    <source>
        <strain evidence="8 9">AU-G6</strain>
    </source>
</reference>
<dbReference type="PANTHER" id="PTHR23417:SF14">
    <property type="entry name" value="PENTACOTRIPEPTIDE-REPEAT REGION OF PRORP DOMAIN-CONTAINING PROTEIN"/>
    <property type="match status" value="1"/>
</dbReference>
<feature type="binding site" evidence="7">
    <location>
        <begin position="231"/>
        <end position="234"/>
    </location>
    <ligand>
        <name>substrate</name>
    </ligand>
</feature>
<keyword evidence="4 7" id="KW-0808">Transferase</keyword>
<comment type="caution">
    <text evidence="7">Lacks conserved residue(s) required for the propagation of feature annotation.</text>
</comment>
<dbReference type="InParanoid" id="A0A263D3T8"/>
<organism evidence="8 9">
    <name type="scientific">Amycolatopsis antarctica</name>
    <dbReference type="NCBI Taxonomy" id="1854586"/>
    <lineage>
        <taxon>Bacteria</taxon>
        <taxon>Bacillati</taxon>
        <taxon>Actinomycetota</taxon>
        <taxon>Actinomycetes</taxon>
        <taxon>Pseudonocardiales</taxon>
        <taxon>Pseudonocardiaceae</taxon>
        <taxon>Amycolatopsis</taxon>
    </lineage>
</organism>
<evidence type="ECO:0000256" key="1">
    <source>
        <dbReference type="ARBA" id="ARBA00000142"/>
    </source>
</evidence>
<name>A0A263D3T8_9PSEU</name>
<dbReference type="SUPFAM" id="SSF53335">
    <property type="entry name" value="S-adenosyl-L-methionine-dependent methyltransferases"/>
    <property type="match status" value="1"/>
</dbReference>
<dbReference type="UniPathway" id="UPA00989"/>
<evidence type="ECO:0000256" key="7">
    <source>
        <dbReference type="HAMAP-Rule" id="MF_01057"/>
    </source>
</evidence>
<proteinExistence type="inferred from homology"/>
<dbReference type="InterPro" id="IPR029063">
    <property type="entry name" value="SAM-dependent_MTases_sf"/>
</dbReference>
<dbReference type="EMBL" id="NKYE01000007">
    <property type="protein sequence ID" value="OZM72748.1"/>
    <property type="molecule type" value="Genomic_DNA"/>
</dbReference>
<dbReference type="Gene3D" id="3.40.50.150">
    <property type="entry name" value="Vaccinia Virus protein VP39"/>
    <property type="match status" value="1"/>
</dbReference>
<protein>
    <recommendedName>
        <fullName evidence="7">tRNA (guanine-N(7)-)-methyltransferase</fullName>
        <ecNumber evidence="7">2.1.1.33</ecNumber>
    </recommendedName>
    <alternativeName>
        <fullName evidence="7">tRNA (guanine(46)-N(7))-methyltransferase</fullName>
    </alternativeName>
    <alternativeName>
        <fullName evidence="7">tRNA(m7G46)-methyltransferase</fullName>
    </alternativeName>
</protein>
<feature type="binding site" evidence="7">
    <location>
        <position position="160"/>
    </location>
    <ligand>
        <name>substrate</name>
    </ligand>
</feature>
<dbReference type="InterPro" id="IPR055361">
    <property type="entry name" value="tRNA_methyltr_TrmB_bact"/>
</dbReference>